<dbReference type="KEGG" id="bsc:COCSADRAFT_196092"/>
<evidence type="ECO:0000256" key="1">
    <source>
        <dbReference type="SAM" id="MobiDB-lite"/>
    </source>
</evidence>
<feature type="domain" description="DUF7605" evidence="3">
    <location>
        <begin position="644"/>
        <end position="817"/>
    </location>
</feature>
<evidence type="ECO:0000259" key="3">
    <source>
        <dbReference type="Pfam" id="PF24564"/>
    </source>
</evidence>
<dbReference type="InterPro" id="IPR056024">
    <property type="entry name" value="DUF7605"/>
</dbReference>
<dbReference type="PANTHER" id="PTHR36681:SF3">
    <property type="entry name" value="NUCLEAR GTPASE, GERMINAL CENTER-ASSOCIATED, TANDEM DUPLICATE 3"/>
    <property type="match status" value="1"/>
</dbReference>
<dbReference type="Gene3D" id="3.40.50.300">
    <property type="entry name" value="P-loop containing nucleotide triphosphate hydrolases"/>
    <property type="match status" value="1"/>
</dbReference>
<organism evidence="4 5">
    <name type="scientific">Cochliobolus sativus (strain ND90Pr / ATCC 201652)</name>
    <name type="common">Common root rot and spot blotch fungus</name>
    <name type="synonym">Bipolaris sorokiniana</name>
    <dbReference type="NCBI Taxonomy" id="665912"/>
    <lineage>
        <taxon>Eukaryota</taxon>
        <taxon>Fungi</taxon>
        <taxon>Dikarya</taxon>
        <taxon>Ascomycota</taxon>
        <taxon>Pezizomycotina</taxon>
        <taxon>Dothideomycetes</taxon>
        <taxon>Pleosporomycetidae</taxon>
        <taxon>Pleosporales</taxon>
        <taxon>Pleosporineae</taxon>
        <taxon>Pleosporaceae</taxon>
        <taxon>Bipolaris</taxon>
    </lineage>
</organism>
<accession>M2TFS4</accession>
<dbReference type="OrthoDB" id="5427350at2759"/>
<dbReference type="eggNOG" id="ENOG502SJYS">
    <property type="taxonomic scope" value="Eukaryota"/>
</dbReference>
<keyword evidence="5" id="KW-1185">Reference proteome</keyword>
<reference evidence="4 5" key="1">
    <citation type="journal article" date="2012" name="PLoS Pathog.">
        <title>Diverse lifestyles and strategies of plant pathogenesis encoded in the genomes of eighteen Dothideomycetes fungi.</title>
        <authorList>
            <person name="Ohm R.A."/>
            <person name="Feau N."/>
            <person name="Henrissat B."/>
            <person name="Schoch C.L."/>
            <person name="Horwitz B.A."/>
            <person name="Barry K.W."/>
            <person name="Condon B.J."/>
            <person name="Copeland A.C."/>
            <person name="Dhillon B."/>
            <person name="Glaser F."/>
            <person name="Hesse C.N."/>
            <person name="Kosti I."/>
            <person name="LaButti K."/>
            <person name="Lindquist E.A."/>
            <person name="Lucas S."/>
            <person name="Salamov A.A."/>
            <person name="Bradshaw R.E."/>
            <person name="Ciuffetti L."/>
            <person name="Hamelin R.C."/>
            <person name="Kema G.H.J."/>
            <person name="Lawrence C."/>
            <person name="Scott J.A."/>
            <person name="Spatafora J.W."/>
            <person name="Turgeon B.G."/>
            <person name="de Wit P.J.G.M."/>
            <person name="Zhong S."/>
            <person name="Goodwin S.B."/>
            <person name="Grigoriev I.V."/>
        </authorList>
    </citation>
    <scope>NUCLEOTIDE SEQUENCE [LARGE SCALE GENOMIC DNA]</scope>
    <source>
        <strain evidence="5">ND90Pr / ATCC 201652</strain>
    </source>
</reference>
<dbReference type="GeneID" id="19133969"/>
<feature type="compositionally biased region" description="Acidic residues" evidence="1">
    <location>
        <begin position="81"/>
        <end position="90"/>
    </location>
</feature>
<name>M2TFS4_COCSN</name>
<dbReference type="EMBL" id="KB445638">
    <property type="protein sequence ID" value="EMD68091.1"/>
    <property type="molecule type" value="Genomic_DNA"/>
</dbReference>
<reference evidence="5" key="2">
    <citation type="journal article" date="2013" name="PLoS Genet.">
        <title>Comparative genome structure, secondary metabolite, and effector coding capacity across Cochliobolus pathogens.</title>
        <authorList>
            <person name="Condon B.J."/>
            <person name="Leng Y."/>
            <person name="Wu D."/>
            <person name="Bushley K.E."/>
            <person name="Ohm R.A."/>
            <person name="Otillar R."/>
            <person name="Martin J."/>
            <person name="Schackwitz W."/>
            <person name="Grimwood J."/>
            <person name="MohdZainudin N."/>
            <person name="Xue C."/>
            <person name="Wang R."/>
            <person name="Manning V.A."/>
            <person name="Dhillon B."/>
            <person name="Tu Z.J."/>
            <person name="Steffenson B.J."/>
            <person name="Salamov A."/>
            <person name="Sun H."/>
            <person name="Lowry S."/>
            <person name="LaButti K."/>
            <person name="Han J."/>
            <person name="Copeland A."/>
            <person name="Lindquist E."/>
            <person name="Barry K."/>
            <person name="Schmutz J."/>
            <person name="Baker S.E."/>
            <person name="Ciuffetti L.M."/>
            <person name="Grigoriev I.V."/>
            <person name="Zhong S."/>
            <person name="Turgeon B.G."/>
        </authorList>
    </citation>
    <scope>NUCLEOTIDE SEQUENCE [LARGE SCALE GENOMIC DNA]</scope>
    <source>
        <strain evidence="5">ND90Pr / ATCC 201652</strain>
    </source>
</reference>
<dbReference type="InterPro" id="IPR027417">
    <property type="entry name" value="P-loop_NTPase"/>
</dbReference>
<dbReference type="SUPFAM" id="SSF52540">
    <property type="entry name" value="P-loop containing nucleoside triphosphate hydrolases"/>
    <property type="match status" value="1"/>
</dbReference>
<dbReference type="OMA" id="TELCKEM"/>
<dbReference type="Pfam" id="PF00350">
    <property type="entry name" value="Dynamin_N"/>
    <property type="match status" value="1"/>
</dbReference>
<gene>
    <name evidence="4" type="ORF">COCSADRAFT_196092</name>
</gene>
<dbReference type="PANTHER" id="PTHR36681">
    <property type="entry name" value="NUCLEAR GTPASE, GERMINAL CENTER-ASSOCIATED, TANDEM DUPLICATE 3"/>
    <property type="match status" value="1"/>
</dbReference>
<feature type="region of interest" description="Disordered" evidence="1">
    <location>
        <begin position="1"/>
        <end position="20"/>
    </location>
</feature>
<dbReference type="HOGENOM" id="CLU_010389_2_1_1"/>
<dbReference type="RefSeq" id="XP_007695794.1">
    <property type="nucleotide sequence ID" value="XM_007697604.1"/>
</dbReference>
<evidence type="ECO:0000313" key="4">
    <source>
        <dbReference type="EMBL" id="EMD68091.1"/>
    </source>
</evidence>
<feature type="domain" description="Dynamin N-terminal" evidence="2">
    <location>
        <begin position="171"/>
        <end position="421"/>
    </location>
</feature>
<evidence type="ECO:0008006" key="6">
    <source>
        <dbReference type="Google" id="ProtNLM"/>
    </source>
</evidence>
<sequence length="914" mass="102942">MEDDDNNLQQCVPDGPQSPLLEPERLVSVAPEAAMIPNLTTAYLNRLRSIEASIRSAIASWDSSAIGSVLPAKRSASEISIDSEDEDNDSNDEKYTVVPPLDLTQQRRPKLPIYHPGFQKSEHDVQSILRVFKDFLGDATNQGIGGGEAAYLHSQAVKNCIISYQKEIRFAVTGDTGSGKSATTNALLGDDLTPEGDSGSACTNVVTEFRQKKLSNNMGAQWFSTQQRMMRDEEDVDDDRARKDAALDCLNHLFAHHVAPVSLDDFMSASKSSKDSSVLLQLVKWTVEIHEQFVRDGELFVLLTSSTHSDMREQLRPFRMKAPNARFNGKPLSFSPWPFVEIIRYYVDSPLLQDGICLADVPGAKDINVYRVAAAEDYLQQCEKTIVVVDIKRATSDQSFRQHYLDAHRRRHHGSVILVATRSDEMNDDGGSTLQPDAIAEEQLAPIEEKISELTGKAQIIENDVETNKNNIKRIRSVGNQSSVTEDDRSKEVLRATNKDLVTRKKELKTCIVSLEKERRDIRIGCRSRFVATGLNRMYSQNTGDDAGAASFCVSNRMYMRYRRGYNTANHDKVPSMKLEDTQVLALFNHIAGQPSQGKVAVLENFIQFKIPMLLSIFQMSCSKSTEARVEHITKILDQTIKDKFDRKAERILEELEKMNAASHRALVKKQGKYCQKKLGINWDLNAALLSSVVSDIDRPFRKVIEDAPSSFKAQAAQTIKTSFRELNRQLKDDPQALVGDAYKICFGNNVLDHEKSITLMVEAATTKLRQGLIEVFGKAIKPTEKGYMHREMESIYVQAELQKPGKRQKLKDVRHAYLKEEILGLQGVFPNIAERTEADVKKIIISTCTELCKEMIGILKIIRDAFQQQKHSKEHDTPEGQRFRKDLHELVAEASRILKGPVCESLERCKEYK</sequence>
<dbReference type="AlphaFoldDB" id="M2TFS4"/>
<proteinExistence type="predicted"/>
<dbReference type="InterPro" id="IPR045063">
    <property type="entry name" value="Dynamin_N"/>
</dbReference>
<evidence type="ECO:0000259" key="2">
    <source>
        <dbReference type="Pfam" id="PF00350"/>
    </source>
</evidence>
<dbReference type="Proteomes" id="UP000016934">
    <property type="component" value="Unassembled WGS sequence"/>
</dbReference>
<protein>
    <recommendedName>
        <fullName evidence="6">G domain-containing protein</fullName>
    </recommendedName>
</protein>
<evidence type="ECO:0000313" key="5">
    <source>
        <dbReference type="Proteomes" id="UP000016934"/>
    </source>
</evidence>
<dbReference type="Pfam" id="PF24564">
    <property type="entry name" value="DUF7605"/>
    <property type="match status" value="1"/>
</dbReference>
<feature type="region of interest" description="Disordered" evidence="1">
    <location>
        <begin position="76"/>
        <end position="95"/>
    </location>
</feature>